<feature type="transmembrane region" description="Helical" evidence="1">
    <location>
        <begin position="121"/>
        <end position="139"/>
    </location>
</feature>
<accession>A0A099GDG5</accession>
<evidence type="ECO:0000259" key="2">
    <source>
        <dbReference type="Pfam" id="PF00892"/>
    </source>
</evidence>
<evidence type="ECO:0000313" key="4">
    <source>
        <dbReference type="Proteomes" id="UP000029858"/>
    </source>
</evidence>
<feature type="transmembrane region" description="Helical" evidence="1">
    <location>
        <begin position="209"/>
        <end position="228"/>
    </location>
</feature>
<comment type="caution">
    <text evidence="3">The sequence shown here is derived from an EMBL/GenBank/DDBJ whole genome shotgun (WGS) entry which is preliminary data.</text>
</comment>
<proteinExistence type="predicted"/>
<dbReference type="AlphaFoldDB" id="A0A099GDG5"/>
<sequence length="292" mass="28913">MLPSTRATLIGALAVALWSGLALLTVATAPMPPFLLCAASFAIAGLAGLGWIAAGPGFGVLAGVPLRAYLVGTAGLFGFHALYFSALRLAPPAEAGLISYLWPLFIVLGSGLLPGERLRPAHVAGAALAFAGAALLLAPSGHGAAGARVLTGYGLAFLCALTWAAYSLASRRLAAVPTAAVAINCLATAALAGLAHLAFETPAAPATPAGWLAVLGLGLGPVGLAFFAWDAGVKRGNIQLLGTLSYAAPLASTLWLVLAGRAQASATLGIAAALITAGAALAAAGGRRRRAR</sequence>
<keyword evidence="1" id="KW-0812">Transmembrane</keyword>
<dbReference type="PANTHER" id="PTHR22911">
    <property type="entry name" value="ACYL-MALONYL CONDENSING ENZYME-RELATED"/>
    <property type="match status" value="1"/>
</dbReference>
<dbReference type="InterPro" id="IPR000620">
    <property type="entry name" value="EamA_dom"/>
</dbReference>
<organism evidence="3 4">
    <name type="scientific">Paracoccus sanguinis</name>
    <dbReference type="NCBI Taxonomy" id="1545044"/>
    <lineage>
        <taxon>Bacteria</taxon>
        <taxon>Pseudomonadati</taxon>
        <taxon>Pseudomonadota</taxon>
        <taxon>Alphaproteobacteria</taxon>
        <taxon>Rhodobacterales</taxon>
        <taxon>Paracoccaceae</taxon>
        <taxon>Paracoccus</taxon>
    </lineage>
</organism>
<reference evidence="3 4" key="1">
    <citation type="submission" date="2014-09" db="EMBL/GenBank/DDBJ databases">
        <authorList>
            <person name="McGinnis J.M."/>
            <person name="Wolfgang W.J."/>
        </authorList>
    </citation>
    <scope>NUCLEOTIDE SEQUENCE [LARGE SCALE GENOMIC DNA]</scope>
    <source>
        <strain evidence="3 4">5503</strain>
    </source>
</reference>
<evidence type="ECO:0000256" key="1">
    <source>
        <dbReference type="SAM" id="Phobius"/>
    </source>
</evidence>
<keyword evidence="1" id="KW-1133">Transmembrane helix</keyword>
<feature type="transmembrane region" description="Helical" evidence="1">
    <location>
        <begin position="240"/>
        <end position="258"/>
    </location>
</feature>
<feature type="domain" description="EamA" evidence="2">
    <location>
        <begin position="9"/>
        <end position="137"/>
    </location>
</feature>
<dbReference type="PANTHER" id="PTHR22911:SF76">
    <property type="entry name" value="EAMA DOMAIN-CONTAINING PROTEIN"/>
    <property type="match status" value="1"/>
</dbReference>
<protein>
    <submittedName>
        <fullName evidence="3">Membrane protein</fullName>
    </submittedName>
</protein>
<dbReference type="RefSeq" id="WP_036711190.1">
    <property type="nucleotide sequence ID" value="NZ_JRKQ01000084.1"/>
</dbReference>
<feature type="transmembrane region" description="Helical" evidence="1">
    <location>
        <begin position="66"/>
        <end position="85"/>
    </location>
</feature>
<dbReference type="EMBL" id="JRKQ01000084">
    <property type="protein sequence ID" value="KGJ20761.1"/>
    <property type="molecule type" value="Genomic_DNA"/>
</dbReference>
<evidence type="ECO:0000313" key="3">
    <source>
        <dbReference type="EMBL" id="KGJ20761.1"/>
    </source>
</evidence>
<name>A0A099GDG5_9RHOB</name>
<reference evidence="3 4" key="2">
    <citation type="submission" date="2014-10" db="EMBL/GenBank/DDBJ databases">
        <title>Paracoccus sanguinis sp. nov., isolated from clinical specimens of New York State patients.</title>
        <authorList>
            <person name="Mingle L.A."/>
            <person name="Cole J.A."/>
            <person name="Lapierre P."/>
            <person name="Musser K.A."/>
        </authorList>
    </citation>
    <scope>NUCLEOTIDE SEQUENCE [LARGE SCALE GENOMIC DNA]</scope>
    <source>
        <strain evidence="3 4">5503</strain>
    </source>
</reference>
<dbReference type="GO" id="GO:0016020">
    <property type="term" value="C:membrane"/>
    <property type="evidence" value="ECO:0007669"/>
    <property type="project" value="InterPro"/>
</dbReference>
<keyword evidence="1" id="KW-0472">Membrane</keyword>
<dbReference type="InterPro" id="IPR037185">
    <property type="entry name" value="EmrE-like"/>
</dbReference>
<feature type="domain" description="EamA" evidence="2">
    <location>
        <begin position="151"/>
        <end position="282"/>
    </location>
</feature>
<feature type="transmembrane region" description="Helical" evidence="1">
    <location>
        <begin position="264"/>
        <end position="284"/>
    </location>
</feature>
<feature type="transmembrane region" description="Helical" evidence="1">
    <location>
        <begin position="32"/>
        <end position="54"/>
    </location>
</feature>
<feature type="transmembrane region" description="Helical" evidence="1">
    <location>
        <begin position="145"/>
        <end position="166"/>
    </location>
</feature>
<feature type="transmembrane region" description="Helical" evidence="1">
    <location>
        <begin position="173"/>
        <end position="197"/>
    </location>
</feature>
<dbReference type="Pfam" id="PF00892">
    <property type="entry name" value="EamA"/>
    <property type="match status" value="2"/>
</dbReference>
<feature type="transmembrane region" description="Helical" evidence="1">
    <location>
        <begin position="97"/>
        <end position="114"/>
    </location>
</feature>
<dbReference type="Proteomes" id="UP000029858">
    <property type="component" value="Unassembled WGS sequence"/>
</dbReference>
<dbReference type="SUPFAM" id="SSF103481">
    <property type="entry name" value="Multidrug resistance efflux transporter EmrE"/>
    <property type="match status" value="2"/>
</dbReference>
<gene>
    <name evidence="3" type="ORF">IX56_13380</name>
</gene>